<evidence type="ECO:0000313" key="2">
    <source>
        <dbReference type="EMBL" id="MBQ0829208.1"/>
    </source>
</evidence>
<organism evidence="2 3">
    <name type="scientific">Streptomyces tagetis</name>
    <dbReference type="NCBI Taxonomy" id="2820809"/>
    <lineage>
        <taxon>Bacteria</taxon>
        <taxon>Bacillati</taxon>
        <taxon>Actinomycetota</taxon>
        <taxon>Actinomycetes</taxon>
        <taxon>Kitasatosporales</taxon>
        <taxon>Streptomycetaceae</taxon>
        <taxon>Streptomyces</taxon>
    </lineage>
</organism>
<dbReference type="AlphaFoldDB" id="A0A940XT72"/>
<dbReference type="Proteomes" id="UP000677875">
    <property type="component" value="Unassembled WGS sequence"/>
</dbReference>
<feature type="compositionally biased region" description="Low complexity" evidence="1">
    <location>
        <begin position="16"/>
        <end position="35"/>
    </location>
</feature>
<proteinExistence type="predicted"/>
<dbReference type="EMBL" id="JAGPNL010000006">
    <property type="protein sequence ID" value="MBQ0829208.1"/>
    <property type="molecule type" value="Genomic_DNA"/>
</dbReference>
<protein>
    <submittedName>
        <fullName evidence="2">Uncharacterized protein</fullName>
    </submittedName>
</protein>
<feature type="region of interest" description="Disordered" evidence="1">
    <location>
        <begin position="1"/>
        <end position="83"/>
    </location>
</feature>
<gene>
    <name evidence="2" type="ORF">J5Y05_22340</name>
</gene>
<sequence>MVTLVEPLSAGRPRSHAVPSPAASRRPSVSSAVTVEKPAVAGRPEEPVLTRPPLSTRGAASSGPYVVKPPERTPRPARSSSRQ</sequence>
<dbReference type="RefSeq" id="WP_210874891.1">
    <property type="nucleotide sequence ID" value="NZ_JAGPNL010000006.1"/>
</dbReference>
<name>A0A940XT72_9ACTN</name>
<reference evidence="2" key="1">
    <citation type="submission" date="2021-04" db="EMBL/GenBank/DDBJ databases">
        <title>Genome seq and assembly of Streptomyces sp. RG38.</title>
        <authorList>
            <person name="Chhetri G."/>
        </authorList>
    </citation>
    <scope>NUCLEOTIDE SEQUENCE</scope>
    <source>
        <strain evidence="2">RG38</strain>
    </source>
</reference>
<accession>A0A940XT72</accession>
<comment type="caution">
    <text evidence="2">The sequence shown here is derived from an EMBL/GenBank/DDBJ whole genome shotgun (WGS) entry which is preliminary data.</text>
</comment>
<evidence type="ECO:0000313" key="3">
    <source>
        <dbReference type="Proteomes" id="UP000677875"/>
    </source>
</evidence>
<keyword evidence="3" id="KW-1185">Reference proteome</keyword>
<evidence type="ECO:0000256" key="1">
    <source>
        <dbReference type="SAM" id="MobiDB-lite"/>
    </source>
</evidence>